<dbReference type="PROSITE" id="PS01032">
    <property type="entry name" value="PPM_1"/>
    <property type="match status" value="1"/>
</dbReference>
<dbReference type="SUPFAM" id="SSF81606">
    <property type="entry name" value="PP2C-like"/>
    <property type="match status" value="1"/>
</dbReference>
<gene>
    <name evidence="2" type="ORF">FRX31_002270</name>
</gene>
<proteinExistence type="predicted"/>
<dbReference type="OrthoDB" id="1717259at2759"/>
<dbReference type="Gene3D" id="3.60.40.10">
    <property type="entry name" value="PPM-type phosphatase domain"/>
    <property type="match status" value="1"/>
</dbReference>
<evidence type="ECO:0000256" key="1">
    <source>
        <dbReference type="SAM" id="MobiDB-lite"/>
    </source>
</evidence>
<dbReference type="InterPro" id="IPR036457">
    <property type="entry name" value="PPM-type-like_dom_sf"/>
</dbReference>
<comment type="caution">
    <text evidence="2">The sequence shown here is derived from an EMBL/GenBank/DDBJ whole genome shotgun (WGS) entry which is preliminary data.</text>
</comment>
<dbReference type="AlphaFoldDB" id="A0A7J6XF46"/>
<sequence length="172" mass="18296">MDSFKEENLIINKEESDKECELISSDSGVSSIFGTEDNPSTHSSSGDISGMSSSSGEIPVIVIEEAVEAPKPQPIPINVDGDKVVTVTELAGREACVGKRNKGVTWGFTSVIGRRNEMEDAVAIVPGFLSRTCDHVGGCTAPGTKMSAEISPVHFFAVYDGHGGSQVEFQFR</sequence>
<evidence type="ECO:0000313" key="3">
    <source>
        <dbReference type="Proteomes" id="UP000554482"/>
    </source>
</evidence>
<protein>
    <submittedName>
        <fullName evidence="2">Uncharacterized protein</fullName>
    </submittedName>
</protein>
<evidence type="ECO:0000313" key="2">
    <source>
        <dbReference type="EMBL" id="KAF5208143.1"/>
    </source>
</evidence>
<feature type="compositionally biased region" description="Low complexity" evidence="1">
    <location>
        <begin position="40"/>
        <end position="54"/>
    </location>
</feature>
<dbReference type="GO" id="GO:0043169">
    <property type="term" value="F:cation binding"/>
    <property type="evidence" value="ECO:0007669"/>
    <property type="project" value="InterPro"/>
</dbReference>
<dbReference type="Proteomes" id="UP000554482">
    <property type="component" value="Unassembled WGS sequence"/>
</dbReference>
<feature type="compositionally biased region" description="Polar residues" evidence="1">
    <location>
        <begin position="24"/>
        <end position="33"/>
    </location>
</feature>
<reference evidence="2 3" key="1">
    <citation type="submission" date="2020-06" db="EMBL/GenBank/DDBJ databases">
        <title>Transcriptomic and genomic resources for Thalictrum thalictroides and T. hernandezii: Facilitating candidate gene discovery in an emerging model plant lineage.</title>
        <authorList>
            <person name="Arias T."/>
            <person name="Riano-Pachon D.M."/>
            <person name="Di Stilio V.S."/>
        </authorList>
    </citation>
    <scope>NUCLEOTIDE SEQUENCE [LARGE SCALE GENOMIC DNA]</scope>
    <source>
        <strain evidence="3">cv. WT478/WT964</strain>
        <tissue evidence="2">Leaves</tissue>
    </source>
</reference>
<organism evidence="2 3">
    <name type="scientific">Thalictrum thalictroides</name>
    <name type="common">Rue-anemone</name>
    <name type="synonym">Anemone thalictroides</name>
    <dbReference type="NCBI Taxonomy" id="46969"/>
    <lineage>
        <taxon>Eukaryota</taxon>
        <taxon>Viridiplantae</taxon>
        <taxon>Streptophyta</taxon>
        <taxon>Embryophyta</taxon>
        <taxon>Tracheophyta</taxon>
        <taxon>Spermatophyta</taxon>
        <taxon>Magnoliopsida</taxon>
        <taxon>Ranunculales</taxon>
        <taxon>Ranunculaceae</taxon>
        <taxon>Thalictroideae</taxon>
        <taxon>Thalictrum</taxon>
    </lineage>
</organism>
<name>A0A7J6XF46_THATH</name>
<accession>A0A7J6XF46</accession>
<keyword evidence="3" id="KW-1185">Reference proteome</keyword>
<dbReference type="EMBL" id="JABWDY010000382">
    <property type="protein sequence ID" value="KAF5208143.1"/>
    <property type="molecule type" value="Genomic_DNA"/>
</dbReference>
<dbReference type="InterPro" id="IPR000222">
    <property type="entry name" value="PP2C_BS"/>
</dbReference>
<feature type="region of interest" description="Disordered" evidence="1">
    <location>
        <begin position="15"/>
        <end position="54"/>
    </location>
</feature>